<dbReference type="AlphaFoldDB" id="B6EIS1"/>
<evidence type="ECO:0000256" key="1">
    <source>
        <dbReference type="SAM" id="Phobius"/>
    </source>
</evidence>
<keyword evidence="1" id="KW-1133">Transmembrane helix</keyword>
<feature type="transmembrane region" description="Helical" evidence="1">
    <location>
        <begin position="71"/>
        <end position="94"/>
    </location>
</feature>
<organism evidence="2 3">
    <name type="scientific">Aliivibrio salmonicida (strain LFI1238)</name>
    <name type="common">Vibrio salmonicida (strain LFI1238)</name>
    <dbReference type="NCBI Taxonomy" id="316275"/>
    <lineage>
        <taxon>Bacteria</taxon>
        <taxon>Pseudomonadati</taxon>
        <taxon>Pseudomonadota</taxon>
        <taxon>Gammaproteobacteria</taxon>
        <taxon>Vibrionales</taxon>
        <taxon>Vibrionaceae</taxon>
        <taxon>Aliivibrio</taxon>
    </lineage>
</organism>
<evidence type="ECO:0000313" key="3">
    <source>
        <dbReference type="Proteomes" id="UP000001730"/>
    </source>
</evidence>
<proteinExistence type="predicted"/>
<gene>
    <name evidence="2" type="ordered locus">VSAL_I1030</name>
</gene>
<keyword evidence="1" id="KW-0472">Membrane</keyword>
<dbReference type="EMBL" id="FM178379">
    <property type="protein sequence ID" value="CAQ78715.1"/>
    <property type="molecule type" value="Genomic_DNA"/>
</dbReference>
<dbReference type="KEGG" id="vsa:VSAL_I1030"/>
<keyword evidence="3" id="KW-1185">Reference proteome</keyword>
<dbReference type="Proteomes" id="UP000001730">
    <property type="component" value="Chromosome 1"/>
</dbReference>
<accession>B6EIS1</accession>
<dbReference type="RefSeq" id="WP_012549789.1">
    <property type="nucleotide sequence ID" value="NC_011312.1"/>
</dbReference>
<dbReference type="HOGENOM" id="CLU_2128190_0_0_6"/>
<name>B6EIS1_ALISL</name>
<sequence length="113" mass="12802">MFNIFMSLCILGGIYGVGFFNVDSGFLNLSIAWVWMLGALGVLSTSPSVIKIHSKKFKPRLRQSVSRVLGWMIFTSLVFFGHWFSALMALIYVLGISYLHSQLRKIHKEESNV</sequence>
<protein>
    <submittedName>
        <fullName evidence="2">Membrane protein, putative phage protein</fullName>
    </submittedName>
</protein>
<feature type="transmembrane region" description="Helical" evidence="1">
    <location>
        <begin position="32"/>
        <end position="50"/>
    </location>
</feature>
<keyword evidence="1" id="KW-0812">Transmembrane</keyword>
<reference evidence="2 3" key="1">
    <citation type="journal article" date="2008" name="BMC Genomics">
        <title>The genome sequence of the fish pathogen Aliivibrio salmonicida strain LFI1238 shows extensive evidence of gene decay.</title>
        <authorList>
            <person name="Hjerde E."/>
            <person name="Lorentzen M.S."/>
            <person name="Holden M.T."/>
            <person name="Seeger K."/>
            <person name="Paulsen S."/>
            <person name="Bason N."/>
            <person name="Churcher C."/>
            <person name="Harris D."/>
            <person name="Norbertczak H."/>
            <person name="Quail M.A."/>
            <person name="Sanders S."/>
            <person name="Thurston S."/>
            <person name="Parkhill J."/>
            <person name="Willassen N.P."/>
            <person name="Thomson N.R."/>
        </authorList>
    </citation>
    <scope>NUCLEOTIDE SEQUENCE [LARGE SCALE GENOMIC DNA]</scope>
    <source>
        <strain evidence="2 3">LFI1238</strain>
    </source>
</reference>
<evidence type="ECO:0000313" key="2">
    <source>
        <dbReference type="EMBL" id="CAQ78715.1"/>
    </source>
</evidence>